<dbReference type="EMBL" id="CAJNOQ010001171">
    <property type="protein sequence ID" value="CAF0873808.1"/>
    <property type="molecule type" value="Genomic_DNA"/>
</dbReference>
<accession>A0A813XRU6</accession>
<dbReference type="AlphaFoldDB" id="A0A813XRU6"/>
<dbReference type="EMBL" id="CAJOBA010006033">
    <property type="protein sequence ID" value="CAF3761364.1"/>
    <property type="molecule type" value="Genomic_DNA"/>
</dbReference>
<comment type="caution">
    <text evidence="1">The sequence shown here is derived from an EMBL/GenBank/DDBJ whole genome shotgun (WGS) entry which is preliminary data.</text>
</comment>
<protein>
    <submittedName>
        <fullName evidence="1">Uncharacterized protein</fullName>
    </submittedName>
</protein>
<proteinExistence type="predicted"/>
<gene>
    <name evidence="1" type="ORF">GPM918_LOCUS7241</name>
    <name evidence="2" type="ORF">OVA965_LOCUS14087</name>
    <name evidence="3" type="ORF">SRO942_LOCUS7241</name>
    <name evidence="4" type="ORF">TMI583_LOCUS14090</name>
</gene>
<sequence>MSQQQSCITQISRNYCSCATCTQIRNEQPRIYRYLNYLRTIITCSCCCPPNIDTHVYLNSDSQRSIRFRDSDVDHKHCSRHEVMVKPMKIKFSKSKLQEIKLRVKEANSRWKRMSLIPPNIIELIIQNIAFLPLCNKCRTHITTTSINLCETCIKNITDYRYELELMKNSSTSTMSEEIEHSPLTSLSTSVIASESRIPFKKRNDITIQIAPSKPVQIQELLQIIDWIENPVVIDSSSLIQLKPLEQQLT</sequence>
<dbReference type="OrthoDB" id="10014753at2759"/>
<evidence type="ECO:0000313" key="1">
    <source>
        <dbReference type="EMBL" id="CAF0873808.1"/>
    </source>
</evidence>
<name>A0A813XRU6_9BILA</name>
<evidence type="ECO:0000313" key="3">
    <source>
        <dbReference type="EMBL" id="CAF3660946.1"/>
    </source>
</evidence>
<organism evidence="1 5">
    <name type="scientific">Didymodactylos carnosus</name>
    <dbReference type="NCBI Taxonomy" id="1234261"/>
    <lineage>
        <taxon>Eukaryota</taxon>
        <taxon>Metazoa</taxon>
        <taxon>Spiralia</taxon>
        <taxon>Gnathifera</taxon>
        <taxon>Rotifera</taxon>
        <taxon>Eurotatoria</taxon>
        <taxon>Bdelloidea</taxon>
        <taxon>Philodinida</taxon>
        <taxon>Philodinidae</taxon>
        <taxon>Didymodactylos</taxon>
    </lineage>
</organism>
<dbReference type="Proteomes" id="UP000663829">
    <property type="component" value="Unassembled WGS sequence"/>
</dbReference>
<dbReference type="Proteomes" id="UP000681722">
    <property type="component" value="Unassembled WGS sequence"/>
</dbReference>
<reference evidence="1" key="1">
    <citation type="submission" date="2021-02" db="EMBL/GenBank/DDBJ databases">
        <authorList>
            <person name="Nowell W R."/>
        </authorList>
    </citation>
    <scope>NUCLEOTIDE SEQUENCE</scope>
</reference>
<evidence type="ECO:0000313" key="4">
    <source>
        <dbReference type="EMBL" id="CAF3761364.1"/>
    </source>
</evidence>
<evidence type="ECO:0000313" key="5">
    <source>
        <dbReference type="Proteomes" id="UP000663829"/>
    </source>
</evidence>
<dbReference type="EMBL" id="CAJNOK010006026">
    <property type="protein sequence ID" value="CAF0991303.1"/>
    <property type="molecule type" value="Genomic_DNA"/>
</dbReference>
<evidence type="ECO:0000313" key="2">
    <source>
        <dbReference type="EMBL" id="CAF0991303.1"/>
    </source>
</evidence>
<dbReference type="Proteomes" id="UP000682733">
    <property type="component" value="Unassembled WGS sequence"/>
</dbReference>
<keyword evidence="5" id="KW-1185">Reference proteome</keyword>
<dbReference type="EMBL" id="CAJOBC010001171">
    <property type="protein sequence ID" value="CAF3660946.1"/>
    <property type="molecule type" value="Genomic_DNA"/>
</dbReference>
<dbReference type="Proteomes" id="UP000677228">
    <property type="component" value="Unassembled WGS sequence"/>
</dbReference>